<dbReference type="InterPro" id="IPR013783">
    <property type="entry name" value="Ig-like_fold"/>
</dbReference>
<gene>
    <name evidence="5" type="primary">bglB</name>
    <name evidence="5" type="ORF">CROST_035850</name>
</gene>
<dbReference type="InterPro" id="IPR050288">
    <property type="entry name" value="Cellulose_deg_GH3"/>
</dbReference>
<dbReference type="Pfam" id="PF01915">
    <property type="entry name" value="Glyco_hydro_3_C"/>
    <property type="match status" value="1"/>
</dbReference>
<dbReference type="FunFam" id="2.60.40.10:FF:000495">
    <property type="entry name" value="Periplasmic beta-glucosidase"/>
    <property type="match status" value="1"/>
</dbReference>
<dbReference type="GO" id="GO:0005975">
    <property type="term" value="P:carbohydrate metabolic process"/>
    <property type="evidence" value="ECO:0007669"/>
    <property type="project" value="InterPro"/>
</dbReference>
<dbReference type="Proteomes" id="UP000190951">
    <property type="component" value="Chromosome"/>
</dbReference>
<dbReference type="Gene3D" id="2.60.40.10">
    <property type="entry name" value="Immunoglobulins"/>
    <property type="match status" value="1"/>
</dbReference>
<dbReference type="InterPro" id="IPR036881">
    <property type="entry name" value="Glyco_hydro_3_C_sf"/>
</dbReference>
<dbReference type="SUPFAM" id="SSF51445">
    <property type="entry name" value="(Trans)glycosidases"/>
    <property type="match status" value="1"/>
</dbReference>
<keyword evidence="3" id="KW-0119">Carbohydrate metabolism</keyword>
<evidence type="ECO:0000256" key="1">
    <source>
        <dbReference type="ARBA" id="ARBA00005336"/>
    </source>
</evidence>
<comment type="similarity">
    <text evidence="1 4">Belongs to the glycosyl hydrolase 3 family.</text>
</comment>
<dbReference type="EC" id="3.2.1.21" evidence="5"/>
<keyword evidence="4 5" id="KW-0326">Glycosidase</keyword>
<dbReference type="AlphaFoldDB" id="A0A1S8KYM5"/>
<dbReference type="Gene3D" id="3.40.50.1700">
    <property type="entry name" value="Glycoside hydrolase family 3 C-terminal domain"/>
    <property type="match status" value="1"/>
</dbReference>
<dbReference type="InterPro" id="IPR017853">
    <property type="entry name" value="GH"/>
</dbReference>
<evidence type="ECO:0000313" key="5">
    <source>
        <dbReference type="EMBL" id="URZ12840.1"/>
    </source>
</evidence>
<dbReference type="PROSITE" id="PS00775">
    <property type="entry name" value="GLYCOSYL_HYDROL_F3"/>
    <property type="match status" value="1"/>
</dbReference>
<dbReference type="InterPro" id="IPR036962">
    <property type="entry name" value="Glyco_hydro_3_N_sf"/>
</dbReference>
<dbReference type="KEGG" id="crw:CROST_035850"/>
<keyword evidence="6" id="KW-1185">Reference proteome</keyword>
<dbReference type="PANTHER" id="PTHR42715:SF10">
    <property type="entry name" value="BETA-GLUCOSIDASE"/>
    <property type="match status" value="1"/>
</dbReference>
<evidence type="ECO:0000256" key="4">
    <source>
        <dbReference type="RuleBase" id="RU361161"/>
    </source>
</evidence>
<organism evidence="5 6">
    <name type="scientific">Clostridium felsineum</name>
    <dbReference type="NCBI Taxonomy" id="36839"/>
    <lineage>
        <taxon>Bacteria</taxon>
        <taxon>Bacillati</taxon>
        <taxon>Bacillota</taxon>
        <taxon>Clostridia</taxon>
        <taxon>Eubacteriales</taxon>
        <taxon>Clostridiaceae</taxon>
        <taxon>Clostridium</taxon>
    </lineage>
</organism>
<evidence type="ECO:0000256" key="3">
    <source>
        <dbReference type="ARBA" id="ARBA00023277"/>
    </source>
</evidence>
<dbReference type="Pfam" id="PF00933">
    <property type="entry name" value="Glyco_hydro_3"/>
    <property type="match status" value="1"/>
</dbReference>
<dbReference type="STRING" id="84029.CROST_38850"/>
<dbReference type="PRINTS" id="PR00133">
    <property type="entry name" value="GLHYDRLASE3"/>
</dbReference>
<dbReference type="InterPro" id="IPR019800">
    <property type="entry name" value="Glyco_hydro_3_AS"/>
</dbReference>
<dbReference type="GO" id="GO:0008422">
    <property type="term" value="F:beta-glucosidase activity"/>
    <property type="evidence" value="ECO:0007669"/>
    <property type="project" value="UniProtKB-EC"/>
</dbReference>
<dbReference type="Pfam" id="PF14310">
    <property type="entry name" value="Fn3-like"/>
    <property type="match status" value="1"/>
</dbReference>
<name>A0A1S8KYM5_9CLOT</name>
<dbReference type="Gene3D" id="3.20.20.300">
    <property type="entry name" value="Glycoside hydrolase, family 3, N-terminal domain"/>
    <property type="match status" value="1"/>
</dbReference>
<dbReference type="InterPro" id="IPR001764">
    <property type="entry name" value="Glyco_hydro_3_N"/>
</dbReference>
<proteinExistence type="inferred from homology"/>
<accession>A0A1S8KYM5</accession>
<dbReference type="SMART" id="SM01217">
    <property type="entry name" value="Fn3_like"/>
    <property type="match status" value="1"/>
</dbReference>
<dbReference type="PANTHER" id="PTHR42715">
    <property type="entry name" value="BETA-GLUCOSIDASE"/>
    <property type="match status" value="1"/>
</dbReference>
<reference evidence="5 6" key="1">
    <citation type="submission" date="2022-04" db="EMBL/GenBank/DDBJ databases">
        <title>Genome sequence of C. roseum typestrain.</title>
        <authorList>
            <person name="Poehlein A."/>
            <person name="Schoch T."/>
            <person name="Duerre P."/>
            <person name="Daniel R."/>
        </authorList>
    </citation>
    <scope>NUCLEOTIDE SEQUENCE [LARGE SCALE GENOMIC DNA]</scope>
    <source>
        <strain evidence="5 6">DSM 7320</strain>
    </source>
</reference>
<sequence length="756" mass="82433">MEYSKKHVRKGDTMRKRAYKILGLITIMSLVLPVKFSYAKMKASNVVTLTDEASIPTVISEMTLDEKCQMVCGIGLMTPYGGAGSTFGIDRLGIPAVELTDGPQGIRMGGLTITPNYAPKKYATCFPNPLLNGSTWSTELMRQIGDVMAKEGRDYGADVILSPAMNIVRDPLGGRTFEYYSEDPYLIGKLSTEEVKGIQGEGVGACIKHFAGNNQENNRIDGDEIISERALREIYLPQYETTVKNATPWTAMAAYNKVNGTRMTENSYLLNNVLRDQFGFNGMVMSDWGAYNRAEAFKNGLDLNEPGGFYNMAGIIMPAWLLQIKPAVTSWGAIKESDLDRAIKNILKLVIKTPTFKGEYGDKKQFLKKTKLTQNLQVEGDVVSRNLAEEGIVLLKNDNNTLPLKSGNKVLVAGKNAFSGSGIIYEGNGSATVNADSNDVTSLVDGIKNAGFNVTTKVNGNNIEEGVSNEVAIASATNLDAVIISIGLPGHEGSDYSSMNLSDEQENLIKTLGQAYHAVNKKVIVLLNTGAPVETASWSQYADSILWVGLPGNKGAEAIGNIINGSVNPSGKLTVTWPVKYSDVPDSSYFPKDTKTPVNYKEGIYVGYRYYDSKNVIPQYRFGYGLSYTNFKYSNIKLSSDKFDLKDDNSVINVTADITNTGSVKGKEVAQLYLKASSNVVDRPDKELKGFAKTKLLNPGETETVQFSIDKRSLSYFNETTSSWTAEPGQFTAIVGGTSDDNILQTSGLQDTFNAN</sequence>
<evidence type="ECO:0000313" key="6">
    <source>
        <dbReference type="Proteomes" id="UP000190951"/>
    </source>
</evidence>
<evidence type="ECO:0000256" key="2">
    <source>
        <dbReference type="ARBA" id="ARBA00022801"/>
    </source>
</evidence>
<dbReference type="SUPFAM" id="SSF52279">
    <property type="entry name" value="Beta-D-glucan exohydrolase, C-terminal domain"/>
    <property type="match status" value="1"/>
</dbReference>
<protein>
    <submittedName>
        <fullName evidence="5">Thermostable beta-glucosidase B</fullName>
        <ecNumber evidence="5">3.2.1.21</ecNumber>
    </submittedName>
</protein>
<keyword evidence="2 4" id="KW-0378">Hydrolase</keyword>
<dbReference type="InterPro" id="IPR002772">
    <property type="entry name" value="Glyco_hydro_3_C"/>
</dbReference>
<dbReference type="InterPro" id="IPR026891">
    <property type="entry name" value="Fn3-like"/>
</dbReference>
<dbReference type="EMBL" id="CP096983">
    <property type="protein sequence ID" value="URZ12840.1"/>
    <property type="molecule type" value="Genomic_DNA"/>
</dbReference>